<proteinExistence type="predicted"/>
<evidence type="ECO:0008006" key="3">
    <source>
        <dbReference type="Google" id="ProtNLM"/>
    </source>
</evidence>
<dbReference type="Proteomes" id="UP001595833">
    <property type="component" value="Unassembled WGS sequence"/>
</dbReference>
<dbReference type="RefSeq" id="WP_344037382.1">
    <property type="nucleotide sequence ID" value="NZ_BAAAKE010000007.1"/>
</dbReference>
<name>A0ABV9YEX0_9PSEU</name>
<evidence type="ECO:0000313" key="2">
    <source>
        <dbReference type="Proteomes" id="UP001595833"/>
    </source>
</evidence>
<evidence type="ECO:0000313" key="1">
    <source>
        <dbReference type="EMBL" id="MFC5060411.1"/>
    </source>
</evidence>
<keyword evidence="2" id="KW-1185">Reference proteome</keyword>
<comment type="caution">
    <text evidence="1">The sequence shown here is derived from an EMBL/GenBank/DDBJ whole genome shotgun (WGS) entry which is preliminary data.</text>
</comment>
<protein>
    <recommendedName>
        <fullName evidence="3">Calcium-binding protein</fullName>
    </recommendedName>
</protein>
<sequence>MEIRNAAGQAVFVFDPDSTPPKFGVQQAGGWIWVELANNVLSLGRAGGVANPPVRLNGQNAEILLGGNGATGGLVVRDLQDRANAKLDGFGLLTLGGDQHPGGVTLKGADGKSALGLGGGGLHAGGDGTAGKITVVDDKTRPMFEVLAADGQVSVGGFQRAGRVVARAADKSDAVVLDGSTADVTVGHAGATGTLVLNDTAGNPILKFDAAGSGTITLFRGNKAVFQLDGATGEARFGGGTVPGQLFLRDGAGKDTIHLRSGDAIARVGGNGKDGRIRLCRADNDVSMELDATSGDIILQNADCAEDFDIADGAEAEPGTVMVLDEQGSLRPSARAYDSAVVGVVAGAGDFRPGIVLDRTPSSRRRAPLSMVGKAYCMVDATTSAIAVGDLLASSDRPGHAMKAGDPARAFGAVLGKALRPLGEGTGLIPILVALQ</sequence>
<accession>A0ABV9YEX0</accession>
<gene>
    <name evidence="1" type="ORF">ACFPFM_42435</name>
</gene>
<organism evidence="1 2">
    <name type="scientific">Saccharothrix xinjiangensis</name>
    <dbReference type="NCBI Taxonomy" id="204798"/>
    <lineage>
        <taxon>Bacteria</taxon>
        <taxon>Bacillati</taxon>
        <taxon>Actinomycetota</taxon>
        <taxon>Actinomycetes</taxon>
        <taxon>Pseudonocardiales</taxon>
        <taxon>Pseudonocardiaceae</taxon>
        <taxon>Saccharothrix</taxon>
    </lineage>
</organism>
<dbReference type="EMBL" id="JBHSJB010000053">
    <property type="protein sequence ID" value="MFC5060411.1"/>
    <property type="molecule type" value="Genomic_DNA"/>
</dbReference>
<reference evidence="2" key="1">
    <citation type="journal article" date="2019" name="Int. J. Syst. Evol. Microbiol.">
        <title>The Global Catalogue of Microorganisms (GCM) 10K type strain sequencing project: providing services to taxonomists for standard genome sequencing and annotation.</title>
        <authorList>
            <consortium name="The Broad Institute Genomics Platform"/>
            <consortium name="The Broad Institute Genome Sequencing Center for Infectious Disease"/>
            <person name="Wu L."/>
            <person name="Ma J."/>
        </authorList>
    </citation>
    <scope>NUCLEOTIDE SEQUENCE [LARGE SCALE GENOMIC DNA]</scope>
    <source>
        <strain evidence="2">KCTC 12848</strain>
    </source>
</reference>